<name>A0ABP9YFQ7_9FUNG</name>
<dbReference type="SUPFAM" id="SSF49899">
    <property type="entry name" value="Concanavalin A-like lectins/glucanases"/>
    <property type="match status" value="1"/>
</dbReference>
<dbReference type="InterPro" id="IPR005052">
    <property type="entry name" value="Lectin_leg"/>
</dbReference>
<evidence type="ECO:0000313" key="10">
    <source>
        <dbReference type="EMBL" id="GAA5805785.1"/>
    </source>
</evidence>
<evidence type="ECO:0000256" key="2">
    <source>
        <dbReference type="ARBA" id="ARBA00022692"/>
    </source>
</evidence>
<organism evidence="10 11">
    <name type="scientific">Helicostylum pulchrum</name>
    <dbReference type="NCBI Taxonomy" id="562976"/>
    <lineage>
        <taxon>Eukaryota</taxon>
        <taxon>Fungi</taxon>
        <taxon>Fungi incertae sedis</taxon>
        <taxon>Mucoromycota</taxon>
        <taxon>Mucoromycotina</taxon>
        <taxon>Mucoromycetes</taxon>
        <taxon>Mucorales</taxon>
        <taxon>Mucorineae</taxon>
        <taxon>Mucoraceae</taxon>
        <taxon>Helicostylum</taxon>
    </lineage>
</organism>
<dbReference type="Proteomes" id="UP001476247">
    <property type="component" value="Unassembled WGS sequence"/>
</dbReference>
<dbReference type="PROSITE" id="PS51328">
    <property type="entry name" value="L_LECTIN_LIKE"/>
    <property type="match status" value="1"/>
</dbReference>
<feature type="chain" id="PRO_5046848630" description="L-type lectin-like domain-containing protein" evidence="8">
    <location>
        <begin position="20"/>
        <end position="489"/>
    </location>
</feature>
<dbReference type="PROSITE" id="PS51257">
    <property type="entry name" value="PROKAR_LIPOPROTEIN"/>
    <property type="match status" value="1"/>
</dbReference>
<evidence type="ECO:0000256" key="4">
    <source>
        <dbReference type="ARBA" id="ARBA00022989"/>
    </source>
</evidence>
<evidence type="ECO:0000256" key="1">
    <source>
        <dbReference type="ARBA" id="ARBA00004479"/>
    </source>
</evidence>
<evidence type="ECO:0000256" key="6">
    <source>
        <dbReference type="SAM" id="MobiDB-lite"/>
    </source>
</evidence>
<feature type="compositionally biased region" description="Basic and acidic residues" evidence="6">
    <location>
        <begin position="264"/>
        <end position="286"/>
    </location>
</feature>
<dbReference type="PANTHER" id="PTHR12223:SF28">
    <property type="entry name" value="LECTIN, MANNOSE BINDING 1 LIKE"/>
    <property type="match status" value="1"/>
</dbReference>
<feature type="transmembrane region" description="Helical" evidence="7">
    <location>
        <begin position="458"/>
        <end position="477"/>
    </location>
</feature>
<accession>A0ABP9YFQ7</accession>
<evidence type="ECO:0000259" key="9">
    <source>
        <dbReference type="PROSITE" id="PS51328"/>
    </source>
</evidence>
<keyword evidence="11" id="KW-1185">Reference proteome</keyword>
<comment type="caution">
    <text evidence="10">The sequence shown here is derived from an EMBL/GenBank/DDBJ whole genome shotgun (WGS) entry which is preliminary data.</text>
</comment>
<dbReference type="InterPro" id="IPR051136">
    <property type="entry name" value="Intracellular_Lectin-GPT"/>
</dbReference>
<sequence>MKIYSILAVSTCLLQACSASIWGSNKVDPIKAEGNLPKAPISKYDYKLSFKKNFYYNNTIPFWTAGGDILKADDFIRLSPSVPNTKGHIWSTIPNPHEAWEVEIAFKVTGSNMHGGRGLAFWYAKENNQPGPVFGSKDKWDGLSVWLDSANPVTHKPSTMVLLNDGTLAFARDANPTKHTIGTCSISYRNLENPTYLKVSYKDTTLTISMDNGSGGKDYRTCVTKSGIKLPTGYYFGISAASHSPADDHDIISFETRQLNPPLKLEHPNRPLEEQKKKRGEEFTGIDEEQKKKIEEAEFQMRKLRNTEDFQGETAVTMATIYDTQRRAIEHLQVLQLQIEALGAPNPEDAITGNYKILDLSKLGIPNEGNQNANDEMSRIVQEIRLESQKSIQQFDKISKEQNRKMSDIQAALVRLEGTLTTLDKRHLAQSNMMHKKMNEVNMHSAETKGTMSSFLKYIFYAFIAQFLFGIAGYLYWKLRVERNDKKFV</sequence>
<proteinExistence type="predicted"/>
<keyword evidence="3 8" id="KW-0732">Signal</keyword>
<evidence type="ECO:0000256" key="3">
    <source>
        <dbReference type="ARBA" id="ARBA00022729"/>
    </source>
</evidence>
<protein>
    <recommendedName>
        <fullName evidence="9">L-type lectin-like domain-containing protein</fullName>
    </recommendedName>
</protein>
<evidence type="ECO:0000313" key="11">
    <source>
        <dbReference type="Proteomes" id="UP001476247"/>
    </source>
</evidence>
<dbReference type="InterPro" id="IPR013320">
    <property type="entry name" value="ConA-like_dom_sf"/>
</dbReference>
<comment type="subcellular location">
    <subcellularLocation>
        <location evidence="1">Membrane</location>
        <topology evidence="1">Single-pass type I membrane protein</topology>
    </subcellularLocation>
</comment>
<feature type="domain" description="L-type lectin-like" evidence="9">
    <location>
        <begin position="38"/>
        <end position="259"/>
    </location>
</feature>
<dbReference type="EMBL" id="BAABUJ010000051">
    <property type="protein sequence ID" value="GAA5805785.1"/>
    <property type="molecule type" value="Genomic_DNA"/>
</dbReference>
<keyword evidence="2 7" id="KW-0812">Transmembrane</keyword>
<reference evidence="10 11" key="1">
    <citation type="submission" date="2024-04" db="EMBL/GenBank/DDBJ databases">
        <title>genome sequences of Mucor flavus KT1a and Helicostylum pulchrum KT1b strains isolation_sourced from the surface of a dry-aged beef.</title>
        <authorList>
            <person name="Toyotome T."/>
            <person name="Hosono M."/>
            <person name="Torimaru M."/>
            <person name="Fukuda K."/>
            <person name="Mikami N."/>
        </authorList>
    </citation>
    <scope>NUCLEOTIDE SEQUENCE [LARGE SCALE GENOMIC DNA]</scope>
    <source>
        <strain evidence="10 11">KT1b</strain>
    </source>
</reference>
<keyword evidence="4 7" id="KW-1133">Transmembrane helix</keyword>
<feature type="signal peptide" evidence="8">
    <location>
        <begin position="1"/>
        <end position="19"/>
    </location>
</feature>
<dbReference type="PANTHER" id="PTHR12223">
    <property type="entry name" value="VESICULAR MANNOSE-BINDING LECTIN"/>
    <property type="match status" value="1"/>
</dbReference>
<dbReference type="Pfam" id="PF03388">
    <property type="entry name" value="Lectin_leg-like"/>
    <property type="match status" value="1"/>
</dbReference>
<evidence type="ECO:0000256" key="5">
    <source>
        <dbReference type="ARBA" id="ARBA00023136"/>
    </source>
</evidence>
<evidence type="ECO:0000256" key="8">
    <source>
        <dbReference type="SAM" id="SignalP"/>
    </source>
</evidence>
<gene>
    <name evidence="10" type="ORF">HPULCUR_011310</name>
</gene>
<keyword evidence="5 7" id="KW-0472">Membrane</keyword>
<evidence type="ECO:0000256" key="7">
    <source>
        <dbReference type="SAM" id="Phobius"/>
    </source>
</evidence>
<dbReference type="Gene3D" id="2.60.120.200">
    <property type="match status" value="1"/>
</dbReference>
<feature type="region of interest" description="Disordered" evidence="6">
    <location>
        <begin position="261"/>
        <end position="286"/>
    </location>
</feature>